<dbReference type="EMBL" id="BMAW01110146">
    <property type="protein sequence ID" value="GFT41666.1"/>
    <property type="molecule type" value="Genomic_DNA"/>
</dbReference>
<dbReference type="Proteomes" id="UP000887013">
    <property type="component" value="Unassembled WGS sequence"/>
</dbReference>
<evidence type="ECO:0000313" key="3">
    <source>
        <dbReference type="Proteomes" id="UP000887013"/>
    </source>
</evidence>
<feature type="compositionally biased region" description="Basic residues" evidence="1">
    <location>
        <begin position="1"/>
        <end position="11"/>
    </location>
</feature>
<reference evidence="2" key="1">
    <citation type="submission" date="2020-08" db="EMBL/GenBank/DDBJ databases">
        <title>Multicomponent nature underlies the extraordinary mechanical properties of spider dragline silk.</title>
        <authorList>
            <person name="Kono N."/>
            <person name="Nakamura H."/>
            <person name="Mori M."/>
            <person name="Yoshida Y."/>
            <person name="Ohtoshi R."/>
            <person name="Malay A.D."/>
            <person name="Moran D.A.P."/>
            <person name="Tomita M."/>
            <person name="Numata K."/>
            <person name="Arakawa K."/>
        </authorList>
    </citation>
    <scope>NUCLEOTIDE SEQUENCE</scope>
</reference>
<keyword evidence="3" id="KW-1185">Reference proteome</keyword>
<accession>A0A8X6NYC0</accession>
<evidence type="ECO:0000256" key="1">
    <source>
        <dbReference type="SAM" id="MobiDB-lite"/>
    </source>
</evidence>
<dbReference type="AlphaFoldDB" id="A0A8X6NYC0"/>
<organism evidence="2 3">
    <name type="scientific">Nephila pilipes</name>
    <name type="common">Giant wood spider</name>
    <name type="synonym">Nephila maculata</name>
    <dbReference type="NCBI Taxonomy" id="299642"/>
    <lineage>
        <taxon>Eukaryota</taxon>
        <taxon>Metazoa</taxon>
        <taxon>Ecdysozoa</taxon>
        <taxon>Arthropoda</taxon>
        <taxon>Chelicerata</taxon>
        <taxon>Arachnida</taxon>
        <taxon>Araneae</taxon>
        <taxon>Araneomorphae</taxon>
        <taxon>Entelegynae</taxon>
        <taxon>Araneoidea</taxon>
        <taxon>Nephilidae</taxon>
        <taxon>Nephila</taxon>
    </lineage>
</organism>
<feature type="region of interest" description="Disordered" evidence="1">
    <location>
        <begin position="1"/>
        <end position="24"/>
    </location>
</feature>
<protein>
    <submittedName>
        <fullName evidence="2">Uncharacterized protein</fullName>
    </submittedName>
</protein>
<gene>
    <name evidence="2" type="ORF">NPIL_691891</name>
</gene>
<evidence type="ECO:0000313" key="2">
    <source>
        <dbReference type="EMBL" id="GFT41666.1"/>
    </source>
</evidence>
<comment type="caution">
    <text evidence="2">The sequence shown here is derived from an EMBL/GenBank/DDBJ whole genome shotgun (WGS) entry which is preliminary data.</text>
</comment>
<name>A0A8X6NYC0_NEPPI</name>
<proteinExistence type="predicted"/>
<sequence length="97" mass="11204">MLTNITKKRAKAPQNKSQTERSDLQFVTIPRKRIHEPKEQAREETYEVFQECLSQRDRKTARKTVCVCVRTHPHSFTHACTQTHISKGMSGPNVPVD</sequence>